<evidence type="ECO:0000259" key="2">
    <source>
        <dbReference type="Pfam" id="PF00535"/>
    </source>
</evidence>
<organism evidence="3">
    <name type="scientific">viral metagenome</name>
    <dbReference type="NCBI Taxonomy" id="1070528"/>
    <lineage>
        <taxon>unclassified sequences</taxon>
        <taxon>metagenomes</taxon>
        <taxon>organismal metagenomes</taxon>
    </lineage>
</organism>
<dbReference type="EMBL" id="MN739158">
    <property type="protein sequence ID" value="QHS91290.1"/>
    <property type="molecule type" value="Genomic_DNA"/>
</dbReference>
<dbReference type="InterPro" id="IPR050834">
    <property type="entry name" value="Glycosyltransf_2"/>
</dbReference>
<evidence type="ECO:0000313" key="3">
    <source>
        <dbReference type="EMBL" id="QHS91290.1"/>
    </source>
</evidence>
<dbReference type="InterPro" id="IPR001173">
    <property type="entry name" value="Glyco_trans_2-like"/>
</dbReference>
<feature type="domain" description="Glycosyltransferase 2-like" evidence="2">
    <location>
        <begin position="115"/>
        <end position="252"/>
    </location>
</feature>
<dbReference type="SUPFAM" id="SSF53448">
    <property type="entry name" value="Nucleotide-diphospho-sugar transferases"/>
    <property type="match status" value="1"/>
</dbReference>
<protein>
    <recommendedName>
        <fullName evidence="2">Glycosyltransferase 2-like domain-containing protein</fullName>
    </recommendedName>
</protein>
<reference evidence="3" key="1">
    <citation type="journal article" date="2020" name="Nature">
        <title>Giant virus diversity and host interactions through global metagenomics.</title>
        <authorList>
            <person name="Schulz F."/>
            <person name="Roux S."/>
            <person name="Paez-Espino D."/>
            <person name="Jungbluth S."/>
            <person name="Walsh D.A."/>
            <person name="Denef V.J."/>
            <person name="McMahon K.D."/>
            <person name="Konstantinidis K.T."/>
            <person name="Eloe-Fadrosh E.A."/>
            <person name="Kyrpides N.C."/>
            <person name="Woyke T."/>
        </authorList>
    </citation>
    <scope>NUCLEOTIDE SEQUENCE</scope>
    <source>
        <strain evidence="3">GVMAG-M-3300013004-44</strain>
    </source>
</reference>
<name>A0A6C0BGS2_9ZZZZ</name>
<accession>A0A6C0BGS2</accession>
<feature type="region of interest" description="Disordered" evidence="1">
    <location>
        <begin position="514"/>
        <end position="564"/>
    </location>
</feature>
<dbReference type="PANTHER" id="PTHR43685:SF2">
    <property type="entry name" value="GLYCOSYLTRANSFERASE 2-LIKE DOMAIN-CONTAINING PROTEIN"/>
    <property type="match status" value="1"/>
</dbReference>
<proteinExistence type="predicted"/>
<sequence length="564" mass="66505">MSKYPNIVFFRYEKYAEIDKMLTEKKDQLNCNLNFTSDPAYLNNMFDPNFHLFVTFGPDEKEYHRDVYTQLPNRMNVQWLHYKEITDIADFNRAVNYCYVNVVNRSNHQTRSVFSVFTTCYKSYDKIFRVYNSLKKQTWKDWEWVILDDSPEEDHFTFLKTGLKDKRIRLYKRACNSGNIGNVKNEVVSLCRGKYVLEMDHDDELTPTILEEAVKVFQDEEVGFVYADFSNIYENGKNFSYGNHFALGYSGNYMQKYNDKWIYVASTPNINSTTLSHIVSVPNHPRMWRRETLLQMGNYSEFLPICDDYHILVKTACFTKMARIHKLGYIQYMNEGNNNFSLIRNSEINRLTPYHLVPQCYQDYKVNERMKELNAYEEMDRRPIWKRGPDYKYVYCNKVVNPDYNKIYCIIGFDQLKKRKKEINTLYEDPTNDFLVLDNKCDVKQLCTTLDRYGWERMKCYSMTDCSKEELRRYFHLIYNSLDNYEILDSSNEAVIPASTLESLRQALAKTQAEEKAKAEAEEKAKAEAEAEAEAEAKAKAEARAKAEAKAKAKAEMKGKVEVK</sequence>
<dbReference type="InterPro" id="IPR029044">
    <property type="entry name" value="Nucleotide-diphossugar_trans"/>
</dbReference>
<evidence type="ECO:0000256" key="1">
    <source>
        <dbReference type="SAM" id="MobiDB-lite"/>
    </source>
</evidence>
<dbReference type="PANTHER" id="PTHR43685">
    <property type="entry name" value="GLYCOSYLTRANSFERASE"/>
    <property type="match status" value="1"/>
</dbReference>
<dbReference type="Pfam" id="PF00535">
    <property type="entry name" value="Glycos_transf_2"/>
    <property type="match status" value="1"/>
</dbReference>
<dbReference type="AlphaFoldDB" id="A0A6C0BGS2"/>
<dbReference type="Gene3D" id="3.90.550.10">
    <property type="entry name" value="Spore Coat Polysaccharide Biosynthesis Protein SpsA, Chain A"/>
    <property type="match status" value="1"/>
</dbReference>